<dbReference type="Gene3D" id="2.170.150.10">
    <property type="entry name" value="Metal Binding Protein, Guanine Nucleotide Exchange Factor, Chain A"/>
    <property type="match status" value="1"/>
</dbReference>
<dbReference type="GO" id="GO:0016020">
    <property type="term" value="C:membrane"/>
    <property type="evidence" value="ECO:0007669"/>
    <property type="project" value="TreeGrafter"/>
</dbReference>
<gene>
    <name evidence="4" type="primary">strat</name>
    <name evidence="4" type="ORF">Bhyg_01648</name>
</gene>
<comment type="caution">
    <text evidence="4">The sequence shown here is derived from an EMBL/GenBank/DDBJ whole genome shotgun (WGS) entry which is preliminary data.</text>
</comment>
<dbReference type="FunFam" id="2.170.150.10:FF:000005">
    <property type="entry name" value="Guanine nucleotide exchange factor MSS4"/>
    <property type="match status" value="1"/>
</dbReference>
<dbReference type="InterPro" id="IPR011057">
    <property type="entry name" value="Mss4-like_sf"/>
</dbReference>
<dbReference type="PROSITE" id="PS51796">
    <property type="entry name" value="MSS4"/>
    <property type="match status" value="1"/>
</dbReference>
<dbReference type="GO" id="GO:0007264">
    <property type="term" value="P:small GTPase-mediated signal transduction"/>
    <property type="evidence" value="ECO:0007669"/>
    <property type="project" value="InterPro"/>
</dbReference>
<evidence type="ECO:0000313" key="5">
    <source>
        <dbReference type="Proteomes" id="UP001151699"/>
    </source>
</evidence>
<dbReference type="GO" id="GO:0005829">
    <property type="term" value="C:cytosol"/>
    <property type="evidence" value="ECO:0007669"/>
    <property type="project" value="TreeGrafter"/>
</dbReference>
<protein>
    <submittedName>
        <fullName evidence="4">Guanine nucleotide exchange factor MSS4 like</fullName>
    </submittedName>
</protein>
<dbReference type="InterPro" id="IPR007515">
    <property type="entry name" value="Mss4"/>
</dbReference>
<dbReference type="GO" id="GO:0015031">
    <property type="term" value="P:protein transport"/>
    <property type="evidence" value="ECO:0007669"/>
    <property type="project" value="UniProtKB-KW"/>
</dbReference>
<dbReference type="PANTHER" id="PTHR13276:SF0">
    <property type="entry name" value="GUANINE NUCLEOTIDE EXCHANGE FACTOR MSS4"/>
    <property type="match status" value="1"/>
</dbReference>
<proteinExistence type="predicted"/>
<dbReference type="OrthoDB" id="30840at2759"/>
<dbReference type="GO" id="GO:0008270">
    <property type="term" value="F:zinc ion binding"/>
    <property type="evidence" value="ECO:0007669"/>
    <property type="project" value="TreeGrafter"/>
</dbReference>
<sequence length="128" mass="15039">MTDESDFPLQIDEDKNRKSIYCQFCDSIMLKPRTALYMEDEFTLPLMHQKKKPSPSQPQTQVAQEMETENLKNFWKVKDMFTFENIGFSNTVETAKYLICADCEMGPVGYYDIRSKECYVALKRVKHV</sequence>
<dbReference type="AlphaFoldDB" id="A0A9Q0NAM1"/>
<dbReference type="Pfam" id="PF04421">
    <property type="entry name" value="Mss4"/>
    <property type="match status" value="1"/>
</dbReference>
<dbReference type="GO" id="GO:0006892">
    <property type="term" value="P:post-Golgi vesicle-mediated transport"/>
    <property type="evidence" value="ECO:0007669"/>
    <property type="project" value="TreeGrafter"/>
</dbReference>
<keyword evidence="1" id="KW-0813">Transport</keyword>
<dbReference type="SUPFAM" id="SSF51316">
    <property type="entry name" value="Mss4-like"/>
    <property type="match status" value="1"/>
</dbReference>
<evidence type="ECO:0000256" key="1">
    <source>
        <dbReference type="ARBA" id="ARBA00022448"/>
    </source>
</evidence>
<dbReference type="InterPro" id="IPR011323">
    <property type="entry name" value="Mss4/transl-control_tumour"/>
</dbReference>
<dbReference type="Proteomes" id="UP001151699">
    <property type="component" value="Chromosome A"/>
</dbReference>
<dbReference type="GO" id="GO:0005085">
    <property type="term" value="F:guanyl-nucleotide exchange factor activity"/>
    <property type="evidence" value="ECO:0007669"/>
    <property type="project" value="UniProtKB-KW"/>
</dbReference>
<name>A0A9Q0NAM1_9DIPT</name>
<reference evidence="4" key="1">
    <citation type="submission" date="2022-07" db="EMBL/GenBank/DDBJ databases">
        <authorList>
            <person name="Trinca V."/>
            <person name="Uliana J.V.C."/>
            <person name="Torres T.T."/>
            <person name="Ward R.J."/>
            <person name="Monesi N."/>
        </authorList>
    </citation>
    <scope>NUCLEOTIDE SEQUENCE</scope>
    <source>
        <strain evidence="4">HSMRA1968</strain>
        <tissue evidence="4">Whole embryos</tissue>
    </source>
</reference>
<evidence type="ECO:0000256" key="2">
    <source>
        <dbReference type="ARBA" id="ARBA00022658"/>
    </source>
</evidence>
<keyword evidence="5" id="KW-1185">Reference proteome</keyword>
<accession>A0A9Q0NAM1</accession>
<keyword evidence="3" id="KW-0653">Protein transport</keyword>
<dbReference type="EMBL" id="WJQU01000001">
    <property type="protein sequence ID" value="KAJ6646437.1"/>
    <property type="molecule type" value="Genomic_DNA"/>
</dbReference>
<keyword evidence="2" id="KW-0344">Guanine-nucleotide releasing factor</keyword>
<organism evidence="4 5">
    <name type="scientific">Pseudolycoriella hygida</name>
    <dbReference type="NCBI Taxonomy" id="35572"/>
    <lineage>
        <taxon>Eukaryota</taxon>
        <taxon>Metazoa</taxon>
        <taxon>Ecdysozoa</taxon>
        <taxon>Arthropoda</taxon>
        <taxon>Hexapoda</taxon>
        <taxon>Insecta</taxon>
        <taxon>Pterygota</taxon>
        <taxon>Neoptera</taxon>
        <taxon>Endopterygota</taxon>
        <taxon>Diptera</taxon>
        <taxon>Nematocera</taxon>
        <taxon>Sciaroidea</taxon>
        <taxon>Sciaridae</taxon>
        <taxon>Pseudolycoriella</taxon>
    </lineage>
</organism>
<dbReference type="PANTHER" id="PTHR13276">
    <property type="entry name" value="GUANINE NUCLEOTIDE EXCHANGE FACTOR MSS4"/>
    <property type="match status" value="1"/>
</dbReference>
<evidence type="ECO:0000313" key="4">
    <source>
        <dbReference type="EMBL" id="KAJ6646437.1"/>
    </source>
</evidence>
<evidence type="ECO:0000256" key="3">
    <source>
        <dbReference type="ARBA" id="ARBA00022927"/>
    </source>
</evidence>